<sequence>MNTKITIKFSGWRNPPARTKIKKAFRKLARQYHPDVAKDKKAAEEKFKEINEAYEVLSDPDKRQKYDTLGPDWQSGGMGGFGGAGGFGGMGAGRGGGRTARGPGGYEYHFNGTGFSDFFEQMFGGRRGGSAGGFSGFNDYGEEGDLEGGYSAEGNDIEGDIMVTLEEAMDGSERLVKVQKTDPRTGESFPETFQVKIPPGVKEGQRIRLAGQGGKGIGRGKSGDLYLRVRFTKHPDYRVQDADIYYDCEVMPWLAVLGGEMEIPLVKGRVSLKIPAGAQQGQKLRLRGKGLPKGKGETGDFYVVIDIQSPRTATPEQAALWIKLRESYESSGKE</sequence>
<evidence type="ECO:0000313" key="3">
    <source>
        <dbReference type="EMBL" id="MDL5057442.1"/>
    </source>
</evidence>
<dbReference type="Proteomes" id="UP001230986">
    <property type="component" value="Unassembled WGS sequence"/>
</dbReference>
<dbReference type="InterPro" id="IPR001623">
    <property type="entry name" value="DnaJ_domain"/>
</dbReference>
<gene>
    <name evidence="3" type="ORF">QQ055_08225</name>
</gene>
<dbReference type="SMART" id="SM00271">
    <property type="entry name" value="DnaJ"/>
    <property type="match status" value="1"/>
</dbReference>
<evidence type="ECO:0000256" key="1">
    <source>
        <dbReference type="ARBA" id="ARBA00023186"/>
    </source>
</evidence>
<reference evidence="3 4" key="1">
    <citation type="submission" date="2023-06" db="EMBL/GenBank/DDBJ databases">
        <title>Whole genome sequence of Oscillatoria calcuttensis NRMC-F 0142.</title>
        <authorList>
            <person name="Shakena Fathima T."/>
            <person name="Muralitharan G."/>
            <person name="Thajuddin N."/>
        </authorList>
    </citation>
    <scope>NUCLEOTIDE SEQUENCE [LARGE SCALE GENOMIC DNA]</scope>
    <source>
        <strain evidence="3 4">NRMC-F 0142</strain>
    </source>
</reference>
<dbReference type="InterPro" id="IPR036869">
    <property type="entry name" value="J_dom_sf"/>
</dbReference>
<accession>A0ABT7LZL4</accession>
<protein>
    <submittedName>
        <fullName evidence="3">DnaJ C-terminal domain-containing protein</fullName>
    </submittedName>
</protein>
<comment type="caution">
    <text evidence="3">The sequence shown here is derived from an EMBL/GenBank/DDBJ whole genome shotgun (WGS) entry which is preliminary data.</text>
</comment>
<proteinExistence type="predicted"/>
<dbReference type="SUPFAM" id="SSF46565">
    <property type="entry name" value="Chaperone J-domain"/>
    <property type="match status" value="1"/>
</dbReference>
<dbReference type="CDD" id="cd10747">
    <property type="entry name" value="DnaJ_C"/>
    <property type="match status" value="1"/>
</dbReference>
<dbReference type="Pfam" id="PF00226">
    <property type="entry name" value="DnaJ"/>
    <property type="match status" value="1"/>
</dbReference>
<dbReference type="PANTHER" id="PTHR43096:SF52">
    <property type="entry name" value="DNAJ HOMOLOG 1, MITOCHONDRIAL-RELATED"/>
    <property type="match status" value="1"/>
</dbReference>
<dbReference type="Pfam" id="PF01556">
    <property type="entry name" value="DnaJ_C"/>
    <property type="match status" value="1"/>
</dbReference>
<evidence type="ECO:0000259" key="2">
    <source>
        <dbReference type="PROSITE" id="PS50076"/>
    </source>
</evidence>
<dbReference type="Gene3D" id="2.60.260.20">
    <property type="entry name" value="Urease metallochaperone UreE, N-terminal domain"/>
    <property type="match status" value="2"/>
</dbReference>
<dbReference type="InterPro" id="IPR002939">
    <property type="entry name" value="DnaJ_C"/>
</dbReference>
<keyword evidence="1" id="KW-0143">Chaperone</keyword>
<dbReference type="SUPFAM" id="SSF49493">
    <property type="entry name" value="HSP40/DnaJ peptide-binding domain"/>
    <property type="match status" value="2"/>
</dbReference>
<dbReference type="PRINTS" id="PR00625">
    <property type="entry name" value="JDOMAIN"/>
</dbReference>
<evidence type="ECO:0000313" key="4">
    <source>
        <dbReference type="Proteomes" id="UP001230986"/>
    </source>
</evidence>
<organism evidence="3 4">
    <name type="scientific">Geitlerinema calcuttense NRMC-F 0142</name>
    <dbReference type="NCBI Taxonomy" id="2922238"/>
    <lineage>
        <taxon>Bacteria</taxon>
        <taxon>Bacillati</taxon>
        <taxon>Cyanobacteriota</taxon>
        <taxon>Cyanophyceae</taxon>
        <taxon>Geitlerinematales</taxon>
        <taxon>Geitlerinemataceae</taxon>
        <taxon>Geitlerinema</taxon>
    </lineage>
</organism>
<feature type="domain" description="J" evidence="2">
    <location>
        <begin position="5"/>
        <end position="70"/>
    </location>
</feature>
<keyword evidence="4" id="KW-1185">Reference proteome</keyword>
<dbReference type="RefSeq" id="WP_286004536.1">
    <property type="nucleotide sequence ID" value="NZ_JASVEJ010000031.1"/>
</dbReference>
<dbReference type="EMBL" id="JASVEJ010000031">
    <property type="protein sequence ID" value="MDL5057442.1"/>
    <property type="molecule type" value="Genomic_DNA"/>
</dbReference>
<dbReference type="InterPro" id="IPR018253">
    <property type="entry name" value="DnaJ_domain_CS"/>
</dbReference>
<dbReference type="PANTHER" id="PTHR43096">
    <property type="entry name" value="DNAJ HOMOLOG 1, MITOCHONDRIAL-RELATED"/>
    <property type="match status" value="1"/>
</dbReference>
<dbReference type="Gene3D" id="1.10.287.110">
    <property type="entry name" value="DnaJ domain"/>
    <property type="match status" value="1"/>
</dbReference>
<dbReference type="InterPro" id="IPR008971">
    <property type="entry name" value="HSP40/DnaJ_pept-bd"/>
</dbReference>
<name>A0ABT7LZL4_9CYAN</name>
<dbReference type="PROSITE" id="PS00636">
    <property type="entry name" value="DNAJ_1"/>
    <property type="match status" value="1"/>
</dbReference>
<dbReference type="PROSITE" id="PS50076">
    <property type="entry name" value="DNAJ_2"/>
    <property type="match status" value="1"/>
</dbReference>
<dbReference type="CDD" id="cd06257">
    <property type="entry name" value="DnaJ"/>
    <property type="match status" value="1"/>
</dbReference>